<organism evidence="1 2">
    <name type="scientific">Helicobacter ailurogastricus</name>
    <dbReference type="NCBI Taxonomy" id="1578720"/>
    <lineage>
        <taxon>Bacteria</taxon>
        <taxon>Pseudomonadati</taxon>
        <taxon>Campylobacterota</taxon>
        <taxon>Epsilonproteobacteria</taxon>
        <taxon>Campylobacterales</taxon>
        <taxon>Helicobacteraceae</taxon>
        <taxon>Helicobacter</taxon>
    </lineage>
</organism>
<proteinExistence type="predicted"/>
<accession>A0A0K2Y4A0</accession>
<name>A0A0K2Y4A0_9HELI</name>
<evidence type="ECO:0000313" key="1">
    <source>
        <dbReference type="EMBL" id="CRF51955.1"/>
    </source>
</evidence>
<evidence type="ECO:0000313" key="2">
    <source>
        <dbReference type="Proteomes" id="UP000043437"/>
    </source>
</evidence>
<dbReference type="AlphaFoldDB" id="A0A0K2Y4A0"/>
<sequence>MRPYICFFTISNLEEVYAKNDKRNFINTSGGVACTFRLCNRHGDKIYG</sequence>
<dbReference type="EMBL" id="CDMG01000002">
    <property type="protein sequence ID" value="CRF51955.1"/>
    <property type="molecule type" value="Genomic_DNA"/>
</dbReference>
<reference evidence="2" key="1">
    <citation type="submission" date="2014-12" db="EMBL/GenBank/DDBJ databases">
        <authorList>
            <person name="Jaenicke S."/>
        </authorList>
    </citation>
    <scope>NUCLEOTIDE SEQUENCE [LARGE SCALE GENOMIC DNA]</scope>
</reference>
<dbReference type="PROSITE" id="PS51257">
    <property type="entry name" value="PROKAR_LIPOPROTEIN"/>
    <property type="match status" value="1"/>
</dbReference>
<protein>
    <submittedName>
        <fullName evidence="1">Uncharacterized protein</fullName>
    </submittedName>
</protein>
<gene>
    <name evidence="1" type="ORF">HAL07_00810</name>
</gene>
<dbReference type="Proteomes" id="UP000043437">
    <property type="component" value="Unassembled WGS sequence"/>
</dbReference>